<evidence type="ECO:0000313" key="7">
    <source>
        <dbReference type="Proteomes" id="UP000038040"/>
    </source>
</evidence>
<dbReference type="PANTHER" id="PTHR23043">
    <property type="entry name" value="HYPOXIA-INDUCIBLE FACTOR 1 ALPHA"/>
    <property type="match status" value="1"/>
</dbReference>
<name>A0A0N4UEZ6_DRAME</name>
<dbReference type="AlphaFoldDB" id="A0A0N4UEZ6"/>
<keyword evidence="2" id="KW-0805">Transcription regulation</keyword>
<dbReference type="CDD" id="cd11391">
    <property type="entry name" value="bHLH_PAS"/>
    <property type="match status" value="1"/>
</dbReference>
<protein>
    <submittedName>
        <fullName evidence="9">BHLH domain-containing protein</fullName>
    </submittedName>
</protein>
<reference evidence="6 8" key="2">
    <citation type="submission" date="2018-11" db="EMBL/GenBank/DDBJ databases">
        <authorList>
            <consortium name="Pathogen Informatics"/>
        </authorList>
    </citation>
    <scope>NUCLEOTIDE SEQUENCE [LARGE SCALE GENOMIC DNA]</scope>
</reference>
<dbReference type="SUPFAM" id="SSF55785">
    <property type="entry name" value="PYP-like sensor domain (PAS domain)"/>
    <property type="match status" value="1"/>
</dbReference>
<dbReference type="GO" id="GO:0000977">
    <property type="term" value="F:RNA polymerase II transcription regulatory region sequence-specific DNA binding"/>
    <property type="evidence" value="ECO:0007669"/>
    <property type="project" value="TreeGrafter"/>
</dbReference>
<dbReference type="OrthoDB" id="6021714at2759"/>
<dbReference type="EMBL" id="UYYG01000010">
    <property type="protein sequence ID" value="VDN50945.1"/>
    <property type="molecule type" value="Genomic_DNA"/>
</dbReference>
<dbReference type="GO" id="GO:0000981">
    <property type="term" value="F:DNA-binding transcription factor activity, RNA polymerase II-specific"/>
    <property type="evidence" value="ECO:0007669"/>
    <property type="project" value="TreeGrafter"/>
</dbReference>
<evidence type="ECO:0000256" key="1">
    <source>
        <dbReference type="ARBA" id="ARBA00004123"/>
    </source>
</evidence>
<evidence type="ECO:0000256" key="3">
    <source>
        <dbReference type="ARBA" id="ARBA00023163"/>
    </source>
</evidence>
<organism evidence="7 9">
    <name type="scientific">Dracunculus medinensis</name>
    <name type="common">Guinea worm</name>
    <dbReference type="NCBI Taxonomy" id="318479"/>
    <lineage>
        <taxon>Eukaryota</taxon>
        <taxon>Metazoa</taxon>
        <taxon>Ecdysozoa</taxon>
        <taxon>Nematoda</taxon>
        <taxon>Chromadorea</taxon>
        <taxon>Rhabditida</taxon>
        <taxon>Spirurina</taxon>
        <taxon>Dracunculoidea</taxon>
        <taxon>Dracunculidae</taxon>
        <taxon>Dracunculus</taxon>
    </lineage>
</organism>
<dbReference type="PANTHER" id="PTHR23043:SF17">
    <property type="entry name" value="PROTEIN SIMILAR"/>
    <property type="match status" value="1"/>
</dbReference>
<dbReference type="PROSITE" id="PS50888">
    <property type="entry name" value="BHLH"/>
    <property type="match status" value="1"/>
</dbReference>
<dbReference type="Gene3D" id="3.30.450.20">
    <property type="entry name" value="PAS domain"/>
    <property type="match status" value="2"/>
</dbReference>
<evidence type="ECO:0000259" key="5">
    <source>
        <dbReference type="PROSITE" id="PS50888"/>
    </source>
</evidence>
<accession>A0A0N4UEZ6</accession>
<dbReference type="STRING" id="318479.A0A0N4UEZ6"/>
<feature type="domain" description="BHLH" evidence="5">
    <location>
        <begin position="2"/>
        <end position="56"/>
    </location>
</feature>
<proteinExistence type="predicted"/>
<dbReference type="GO" id="GO:0010557">
    <property type="term" value="P:positive regulation of macromolecule biosynthetic process"/>
    <property type="evidence" value="ECO:0007669"/>
    <property type="project" value="UniProtKB-ARBA"/>
</dbReference>
<sequence>MQAPEKHKTIAQQRRFLENIEFERLSIELPIARAISGMHIDKTSIVRLAAAYMHLNEYFSTHKETSEYNGYSSFSELWNASMLDVRFLNLNHILDGFLICFSSTGKIMYVSETISIHLGLSQAFQLFFQINKSSTMTICLPVNTKENVELAGTNISEYIHSEDIGNFELSSKLAHQSGGPIFQNLRMKSTLTKRASKDAYRCAAGYKVISVEMNVFRKNHSHCFISFCQPLPAFVPLSIRLDQFSFAIATDTNLTINYVDSRGEDILRSIHSNRIMALKGSNFYQLVHHNDVNIIQKMHSEVLQLGASKSQFYRLIKSDCSSTIYAEKRHQHHSGLILNDNVTSIKEQESNPLCLFDTGQRNIALQ</sequence>
<reference evidence="9" key="1">
    <citation type="submission" date="2017-02" db="UniProtKB">
        <authorList>
            <consortium name="WormBaseParasite"/>
        </authorList>
    </citation>
    <scope>IDENTIFICATION</scope>
</reference>
<comment type="subcellular location">
    <subcellularLocation>
        <location evidence="1">Nucleus</location>
    </subcellularLocation>
</comment>
<keyword evidence="8" id="KW-1185">Reference proteome</keyword>
<dbReference type="InterPro" id="IPR000014">
    <property type="entry name" value="PAS"/>
</dbReference>
<dbReference type="Proteomes" id="UP000038040">
    <property type="component" value="Unplaced"/>
</dbReference>
<evidence type="ECO:0000313" key="8">
    <source>
        <dbReference type="Proteomes" id="UP000274756"/>
    </source>
</evidence>
<evidence type="ECO:0000313" key="6">
    <source>
        <dbReference type="EMBL" id="VDN50945.1"/>
    </source>
</evidence>
<dbReference type="Proteomes" id="UP000274756">
    <property type="component" value="Unassembled WGS sequence"/>
</dbReference>
<evidence type="ECO:0000256" key="4">
    <source>
        <dbReference type="ARBA" id="ARBA00023242"/>
    </source>
</evidence>
<keyword evidence="3" id="KW-0804">Transcription</keyword>
<dbReference type="InterPro" id="IPR011598">
    <property type="entry name" value="bHLH_dom"/>
</dbReference>
<keyword evidence="4" id="KW-0539">Nucleus</keyword>
<evidence type="ECO:0000256" key="2">
    <source>
        <dbReference type="ARBA" id="ARBA00023015"/>
    </source>
</evidence>
<dbReference type="InterPro" id="IPR035965">
    <property type="entry name" value="PAS-like_dom_sf"/>
</dbReference>
<dbReference type="CDD" id="cd00130">
    <property type="entry name" value="PAS"/>
    <property type="match status" value="1"/>
</dbReference>
<gene>
    <name evidence="6" type="ORF">DME_LOCUS918</name>
</gene>
<dbReference type="WBParaSite" id="DME_0000597901-mRNA-1">
    <property type="protein sequence ID" value="DME_0000597901-mRNA-1"/>
    <property type="gene ID" value="DME_0000597901"/>
</dbReference>
<dbReference type="GO" id="GO:0046983">
    <property type="term" value="F:protein dimerization activity"/>
    <property type="evidence" value="ECO:0007669"/>
    <property type="project" value="InterPro"/>
</dbReference>
<dbReference type="GO" id="GO:0005634">
    <property type="term" value="C:nucleus"/>
    <property type="evidence" value="ECO:0007669"/>
    <property type="project" value="UniProtKB-SubCell"/>
</dbReference>
<evidence type="ECO:0000313" key="9">
    <source>
        <dbReference type="WBParaSite" id="DME_0000597901-mRNA-1"/>
    </source>
</evidence>